<gene>
    <name evidence="4" type="ORF">FRY97_02990</name>
</gene>
<dbReference type="RefSeq" id="WP_147165940.1">
    <property type="nucleotide sequence ID" value="NZ_VOOR01000004.1"/>
</dbReference>
<feature type="domain" description="Thioesterase" evidence="3">
    <location>
        <begin position="50"/>
        <end position="124"/>
    </location>
</feature>
<protein>
    <submittedName>
        <fullName evidence="4">Hotdog fold thioesterase</fullName>
    </submittedName>
</protein>
<keyword evidence="5" id="KW-1185">Reference proteome</keyword>
<keyword evidence="2" id="KW-0812">Transmembrane</keyword>
<dbReference type="AlphaFoldDB" id="A0A5C6S1E6"/>
<dbReference type="PANTHER" id="PTHR42856:SF1">
    <property type="entry name" value="ACYL-COENZYME A THIOESTERASE PAAI"/>
    <property type="match status" value="1"/>
</dbReference>
<evidence type="ECO:0000256" key="1">
    <source>
        <dbReference type="ARBA" id="ARBA00022801"/>
    </source>
</evidence>
<dbReference type="NCBIfam" id="TIGR00369">
    <property type="entry name" value="unchar_dom_1"/>
    <property type="match status" value="1"/>
</dbReference>
<dbReference type="SUPFAM" id="SSF54637">
    <property type="entry name" value="Thioesterase/thiol ester dehydrase-isomerase"/>
    <property type="match status" value="1"/>
</dbReference>
<dbReference type="InterPro" id="IPR003736">
    <property type="entry name" value="PAAI_dom"/>
</dbReference>
<dbReference type="InterPro" id="IPR052723">
    <property type="entry name" value="Acyl-CoA_thioesterase_PaaI"/>
</dbReference>
<keyword evidence="2" id="KW-1133">Transmembrane helix</keyword>
<accession>A0A5C6S1E6</accession>
<organism evidence="4 5">
    <name type="scientific">Phaeodactylibacter luteus</name>
    <dbReference type="NCBI Taxonomy" id="1564516"/>
    <lineage>
        <taxon>Bacteria</taxon>
        <taxon>Pseudomonadati</taxon>
        <taxon>Bacteroidota</taxon>
        <taxon>Saprospiria</taxon>
        <taxon>Saprospirales</taxon>
        <taxon>Haliscomenobacteraceae</taxon>
        <taxon>Phaeodactylibacter</taxon>
    </lineage>
</organism>
<sequence>MDGKERARRVYEQMMAKDYCSQWMGIVPLQLEEGRCQIRMQVKREMLNGYGILHGGIAFAFADSAFAFASNSFGRVAVSIQGSMNYARPVREGEVLVAEAKALNVGYKTADFDVEVRNEAGEVCYFFRGTVYRSSKSVLPEDRELL</sequence>
<feature type="transmembrane region" description="Helical" evidence="2">
    <location>
        <begin position="47"/>
        <end position="69"/>
    </location>
</feature>
<keyword evidence="2" id="KW-0472">Membrane</keyword>
<evidence type="ECO:0000313" key="4">
    <source>
        <dbReference type="EMBL" id="TXB68361.1"/>
    </source>
</evidence>
<dbReference type="CDD" id="cd03443">
    <property type="entry name" value="PaaI_thioesterase"/>
    <property type="match status" value="1"/>
</dbReference>
<reference evidence="4 5" key="1">
    <citation type="submission" date="2019-08" db="EMBL/GenBank/DDBJ databases">
        <title>Genome of Phaeodactylibacter luteus.</title>
        <authorList>
            <person name="Bowman J.P."/>
        </authorList>
    </citation>
    <scope>NUCLEOTIDE SEQUENCE [LARGE SCALE GENOMIC DNA]</scope>
    <source>
        <strain evidence="4 5">KCTC 42180</strain>
    </source>
</reference>
<dbReference type="GO" id="GO:0016289">
    <property type="term" value="F:acyl-CoA hydrolase activity"/>
    <property type="evidence" value="ECO:0007669"/>
    <property type="project" value="TreeGrafter"/>
</dbReference>
<dbReference type="OrthoDB" id="32575at2"/>
<comment type="caution">
    <text evidence="4">The sequence shown here is derived from an EMBL/GenBank/DDBJ whole genome shotgun (WGS) entry which is preliminary data.</text>
</comment>
<dbReference type="InterPro" id="IPR029069">
    <property type="entry name" value="HotDog_dom_sf"/>
</dbReference>
<dbReference type="EMBL" id="VOOR01000004">
    <property type="protein sequence ID" value="TXB68361.1"/>
    <property type="molecule type" value="Genomic_DNA"/>
</dbReference>
<name>A0A5C6S1E6_9BACT</name>
<dbReference type="Proteomes" id="UP000321580">
    <property type="component" value="Unassembled WGS sequence"/>
</dbReference>
<evidence type="ECO:0000256" key="2">
    <source>
        <dbReference type="SAM" id="Phobius"/>
    </source>
</evidence>
<evidence type="ECO:0000313" key="5">
    <source>
        <dbReference type="Proteomes" id="UP000321580"/>
    </source>
</evidence>
<keyword evidence="1" id="KW-0378">Hydrolase</keyword>
<dbReference type="InterPro" id="IPR006683">
    <property type="entry name" value="Thioestr_dom"/>
</dbReference>
<dbReference type="Gene3D" id="3.10.129.10">
    <property type="entry name" value="Hotdog Thioesterase"/>
    <property type="match status" value="1"/>
</dbReference>
<evidence type="ECO:0000259" key="3">
    <source>
        <dbReference type="Pfam" id="PF03061"/>
    </source>
</evidence>
<dbReference type="Pfam" id="PF03061">
    <property type="entry name" value="4HBT"/>
    <property type="match status" value="1"/>
</dbReference>
<dbReference type="PANTHER" id="PTHR42856">
    <property type="entry name" value="ACYL-COENZYME A THIOESTERASE PAAI"/>
    <property type="match status" value="1"/>
</dbReference>
<proteinExistence type="predicted"/>